<keyword evidence="3 5" id="KW-0687">Ribonucleoprotein</keyword>
<comment type="similarity">
    <text evidence="1 5">Belongs to the universal ribosomal protein uL29 family.</text>
</comment>
<dbReference type="InterPro" id="IPR001854">
    <property type="entry name" value="Ribosomal_uL29"/>
</dbReference>
<dbReference type="AlphaFoldDB" id="A0A5S5AI04"/>
<proteinExistence type="inferred from homology"/>
<dbReference type="Gene3D" id="1.10.287.310">
    <property type="match status" value="1"/>
</dbReference>
<evidence type="ECO:0000256" key="4">
    <source>
        <dbReference type="ARBA" id="ARBA00035204"/>
    </source>
</evidence>
<reference evidence="6 7" key="1">
    <citation type="submission" date="2019-07" db="EMBL/GenBank/DDBJ databases">
        <title>Genomic Encyclopedia of Type Strains, Phase I: the one thousand microbial genomes (KMG-I) project.</title>
        <authorList>
            <person name="Kyrpides N."/>
        </authorList>
    </citation>
    <scope>NUCLEOTIDE SEQUENCE [LARGE SCALE GENOMIC DNA]</scope>
    <source>
        <strain evidence="6 7">DSM 16647</strain>
    </source>
</reference>
<dbReference type="GO" id="GO:0006412">
    <property type="term" value="P:translation"/>
    <property type="evidence" value="ECO:0007669"/>
    <property type="project" value="UniProtKB-UniRule"/>
</dbReference>
<dbReference type="SUPFAM" id="SSF46561">
    <property type="entry name" value="Ribosomal protein L29 (L29p)"/>
    <property type="match status" value="1"/>
</dbReference>
<accession>A0A5S5AI04</accession>
<organism evidence="6 7">
    <name type="scientific">Thermosediminibacter litoriperuensis</name>
    <dbReference type="NCBI Taxonomy" id="291989"/>
    <lineage>
        <taxon>Bacteria</taxon>
        <taxon>Bacillati</taxon>
        <taxon>Bacillota</taxon>
        <taxon>Clostridia</taxon>
        <taxon>Thermosediminibacterales</taxon>
        <taxon>Thermosediminibacteraceae</taxon>
        <taxon>Thermosediminibacter</taxon>
    </lineage>
</organism>
<evidence type="ECO:0000313" key="7">
    <source>
        <dbReference type="Proteomes" id="UP000322294"/>
    </source>
</evidence>
<comment type="caution">
    <text evidence="6">The sequence shown here is derived from an EMBL/GenBank/DDBJ whole genome shotgun (WGS) entry which is preliminary data.</text>
</comment>
<dbReference type="InterPro" id="IPR036049">
    <property type="entry name" value="Ribosomal_uL29_sf"/>
</dbReference>
<evidence type="ECO:0000256" key="1">
    <source>
        <dbReference type="ARBA" id="ARBA00009254"/>
    </source>
</evidence>
<dbReference type="GO" id="GO:0003735">
    <property type="term" value="F:structural constituent of ribosome"/>
    <property type="evidence" value="ECO:0007669"/>
    <property type="project" value="InterPro"/>
</dbReference>
<dbReference type="InterPro" id="IPR050063">
    <property type="entry name" value="Ribosomal_protein_uL29"/>
</dbReference>
<evidence type="ECO:0000256" key="3">
    <source>
        <dbReference type="ARBA" id="ARBA00023274"/>
    </source>
</evidence>
<name>A0A5S5AI04_9FIRM</name>
<dbReference type="NCBIfam" id="TIGR00012">
    <property type="entry name" value="L29"/>
    <property type="match status" value="1"/>
</dbReference>
<dbReference type="FunFam" id="1.10.287.310:FF:000001">
    <property type="entry name" value="50S ribosomal protein L29"/>
    <property type="match status" value="1"/>
</dbReference>
<sequence>MKAKQIRELSDQELVQKLKDLKSELFNLRFQSATGQLDNPMRIREVRKTIARIKTILTERERAKA</sequence>
<gene>
    <name evidence="5" type="primary">rpmC</name>
    <name evidence="6" type="ORF">LZ11_02044</name>
</gene>
<dbReference type="GO" id="GO:0022625">
    <property type="term" value="C:cytosolic large ribosomal subunit"/>
    <property type="evidence" value="ECO:0007669"/>
    <property type="project" value="TreeGrafter"/>
</dbReference>
<dbReference type="RefSeq" id="WP_148867738.1">
    <property type="nucleotide sequence ID" value="NZ_VNHO01000027.1"/>
</dbReference>
<dbReference type="Proteomes" id="UP000322294">
    <property type="component" value="Unassembled WGS sequence"/>
</dbReference>
<keyword evidence="7" id="KW-1185">Reference proteome</keyword>
<evidence type="ECO:0000313" key="6">
    <source>
        <dbReference type="EMBL" id="TYP50315.1"/>
    </source>
</evidence>
<dbReference type="PANTHER" id="PTHR10916:SF0">
    <property type="entry name" value="LARGE RIBOSOMAL SUBUNIT PROTEIN UL29C"/>
    <property type="match status" value="1"/>
</dbReference>
<dbReference type="InterPro" id="IPR018254">
    <property type="entry name" value="Ribosomal_uL29_CS"/>
</dbReference>
<dbReference type="CDD" id="cd00427">
    <property type="entry name" value="Ribosomal_L29_HIP"/>
    <property type="match status" value="1"/>
</dbReference>
<dbReference type="OrthoDB" id="9815192at2"/>
<dbReference type="HAMAP" id="MF_00374">
    <property type="entry name" value="Ribosomal_uL29"/>
    <property type="match status" value="1"/>
</dbReference>
<dbReference type="PANTHER" id="PTHR10916">
    <property type="entry name" value="60S RIBOSOMAL PROTEIN L35/50S RIBOSOMAL PROTEIN L29"/>
    <property type="match status" value="1"/>
</dbReference>
<protein>
    <recommendedName>
        <fullName evidence="4 5">Large ribosomal subunit protein uL29</fullName>
    </recommendedName>
</protein>
<keyword evidence="2 5" id="KW-0689">Ribosomal protein</keyword>
<evidence type="ECO:0000256" key="2">
    <source>
        <dbReference type="ARBA" id="ARBA00022980"/>
    </source>
</evidence>
<evidence type="ECO:0000256" key="5">
    <source>
        <dbReference type="HAMAP-Rule" id="MF_00374"/>
    </source>
</evidence>
<dbReference type="Pfam" id="PF00831">
    <property type="entry name" value="Ribosomal_L29"/>
    <property type="match status" value="1"/>
</dbReference>
<dbReference type="EMBL" id="VNHO01000027">
    <property type="protein sequence ID" value="TYP50315.1"/>
    <property type="molecule type" value="Genomic_DNA"/>
</dbReference>
<dbReference type="PROSITE" id="PS00579">
    <property type="entry name" value="RIBOSOMAL_L29"/>
    <property type="match status" value="1"/>
</dbReference>